<dbReference type="EMBL" id="JAIXMP010000003">
    <property type="protein sequence ID" value="KAI9275862.1"/>
    <property type="molecule type" value="Genomic_DNA"/>
</dbReference>
<dbReference type="Gene3D" id="2.120.10.80">
    <property type="entry name" value="Kelch-type beta propeller"/>
    <property type="match status" value="1"/>
</dbReference>
<feature type="domain" description="Attractin/MKLN-like beta-propeller" evidence="5">
    <location>
        <begin position="86"/>
        <end position="349"/>
    </location>
</feature>
<keyword evidence="2" id="KW-0677">Repeat</keyword>
<reference evidence="6" key="2">
    <citation type="submission" date="2023-02" db="EMBL/GenBank/DDBJ databases">
        <authorList>
            <consortium name="DOE Joint Genome Institute"/>
            <person name="Mondo S.J."/>
            <person name="Chang Y."/>
            <person name="Wang Y."/>
            <person name="Ahrendt S."/>
            <person name="Andreopoulos W."/>
            <person name="Barry K."/>
            <person name="Beard J."/>
            <person name="Benny G.L."/>
            <person name="Blankenship S."/>
            <person name="Bonito G."/>
            <person name="Cuomo C."/>
            <person name="Desiro A."/>
            <person name="Gervers K.A."/>
            <person name="Hundley H."/>
            <person name="Kuo A."/>
            <person name="LaButti K."/>
            <person name="Lang B.F."/>
            <person name="Lipzen A."/>
            <person name="O'Donnell K."/>
            <person name="Pangilinan J."/>
            <person name="Reynolds N."/>
            <person name="Sandor L."/>
            <person name="Smith M.W."/>
            <person name="Tsang A."/>
            <person name="Grigoriev I.V."/>
            <person name="Stajich J.E."/>
            <person name="Spatafora J.W."/>
        </authorList>
    </citation>
    <scope>NUCLEOTIDE SEQUENCE</scope>
    <source>
        <strain evidence="6">RSA 2281</strain>
    </source>
</reference>
<dbReference type="PANTHER" id="PTHR46461">
    <property type="entry name" value="KELCH DOMAIN-CONTAINING PROTEIN 3"/>
    <property type="match status" value="1"/>
</dbReference>
<dbReference type="InterPro" id="IPR056737">
    <property type="entry name" value="Beta-prop_ATRN-MKLN-like"/>
</dbReference>
<dbReference type="AlphaFoldDB" id="A0AAD5KA52"/>
<keyword evidence="1" id="KW-0880">Kelch repeat</keyword>
<dbReference type="Pfam" id="PF24981">
    <property type="entry name" value="Beta-prop_ATRN-LZTR1"/>
    <property type="match status" value="1"/>
</dbReference>
<sequence length="517" mass="56541">MSTSASIFCYGGQIIEGSENFSELTPTSVLGDVFITLKLSKDMDIHTIEDAWERLPDVGPNSFFAFEAVSDQGLIFMDGGRGADNGGQTLARYKATLYNTETNDWSTDTAGRGGAMVQSHAAVLGKDNNTIYIWGGFRDKNTGLLTGTGYELSLDMYMFDVRNSQWTSKNPVETLEDARVYHRAVRVDSSIYYIGGTYPTSIPNNHIDAPMNKIPVYETDTGTWRTENIPGQLMPSPRVGHTVNFIPNTGEIVLIGGRAPMNSNNNNTVFREDYFYILQTRGEKSWSTKTINNQQGASFNGNGIYDHSAVLVGDDLFVMFGSFLDATSNKIVSNNILILDVNEWSWVSSVKAVTPISQSTKDGDDDSSEGDDGTTGNGGSNKSTGKIAGAVVGSVVGLVTIAGAVLFFIRKQSGRTHHKEDGYISNNNDDEKAHADDPPQYNYPEKQEVQILPPNAVHSRNGSLEPPYLLNNATSWQNRLTLESIEKPNLTEEPESSNNPANQVLRIVMTPVKPDAV</sequence>
<proteinExistence type="predicted"/>
<evidence type="ECO:0000259" key="5">
    <source>
        <dbReference type="Pfam" id="PF24981"/>
    </source>
</evidence>
<feature type="region of interest" description="Disordered" evidence="3">
    <location>
        <begin position="355"/>
        <end position="384"/>
    </location>
</feature>
<name>A0AAD5KA52_9FUNG</name>
<keyword evidence="4" id="KW-0812">Transmembrane</keyword>
<evidence type="ECO:0000256" key="3">
    <source>
        <dbReference type="SAM" id="MobiDB-lite"/>
    </source>
</evidence>
<organism evidence="6 7">
    <name type="scientific">Phascolomyces articulosus</name>
    <dbReference type="NCBI Taxonomy" id="60185"/>
    <lineage>
        <taxon>Eukaryota</taxon>
        <taxon>Fungi</taxon>
        <taxon>Fungi incertae sedis</taxon>
        <taxon>Mucoromycota</taxon>
        <taxon>Mucoromycotina</taxon>
        <taxon>Mucoromycetes</taxon>
        <taxon>Mucorales</taxon>
        <taxon>Lichtheimiaceae</taxon>
        <taxon>Phascolomyces</taxon>
    </lineage>
</organism>
<dbReference type="InterPro" id="IPR015915">
    <property type="entry name" value="Kelch-typ_b-propeller"/>
</dbReference>
<dbReference type="GO" id="GO:0005737">
    <property type="term" value="C:cytoplasm"/>
    <property type="evidence" value="ECO:0007669"/>
    <property type="project" value="TreeGrafter"/>
</dbReference>
<evidence type="ECO:0000256" key="4">
    <source>
        <dbReference type="SAM" id="Phobius"/>
    </source>
</evidence>
<comment type="caution">
    <text evidence="6">The sequence shown here is derived from an EMBL/GenBank/DDBJ whole genome shotgun (WGS) entry which is preliminary data.</text>
</comment>
<reference evidence="6" key="1">
    <citation type="journal article" date="2022" name="IScience">
        <title>Evolution of zygomycete secretomes and the origins of terrestrial fungal ecologies.</title>
        <authorList>
            <person name="Chang Y."/>
            <person name="Wang Y."/>
            <person name="Mondo S."/>
            <person name="Ahrendt S."/>
            <person name="Andreopoulos W."/>
            <person name="Barry K."/>
            <person name="Beard J."/>
            <person name="Benny G.L."/>
            <person name="Blankenship S."/>
            <person name="Bonito G."/>
            <person name="Cuomo C."/>
            <person name="Desiro A."/>
            <person name="Gervers K.A."/>
            <person name="Hundley H."/>
            <person name="Kuo A."/>
            <person name="LaButti K."/>
            <person name="Lang B.F."/>
            <person name="Lipzen A."/>
            <person name="O'Donnell K."/>
            <person name="Pangilinan J."/>
            <person name="Reynolds N."/>
            <person name="Sandor L."/>
            <person name="Smith M.E."/>
            <person name="Tsang A."/>
            <person name="Grigoriev I.V."/>
            <person name="Stajich J.E."/>
            <person name="Spatafora J.W."/>
        </authorList>
    </citation>
    <scope>NUCLEOTIDE SEQUENCE</scope>
    <source>
        <strain evidence="6">RSA 2281</strain>
    </source>
</reference>
<keyword evidence="4" id="KW-0472">Membrane</keyword>
<gene>
    <name evidence="6" type="ORF">BDA99DRAFT_532808</name>
</gene>
<feature type="compositionally biased region" description="Acidic residues" evidence="3">
    <location>
        <begin position="363"/>
        <end position="372"/>
    </location>
</feature>
<keyword evidence="7" id="KW-1185">Reference proteome</keyword>
<protein>
    <recommendedName>
        <fullName evidence="5">Attractin/MKLN-like beta-propeller domain-containing protein</fullName>
    </recommendedName>
</protein>
<keyword evidence="4" id="KW-1133">Transmembrane helix</keyword>
<dbReference type="SUPFAM" id="SSF117281">
    <property type="entry name" value="Kelch motif"/>
    <property type="match status" value="1"/>
</dbReference>
<evidence type="ECO:0000313" key="6">
    <source>
        <dbReference type="EMBL" id="KAI9275862.1"/>
    </source>
</evidence>
<dbReference type="InterPro" id="IPR052637">
    <property type="entry name" value="KLHDC3-like"/>
</dbReference>
<feature type="transmembrane region" description="Helical" evidence="4">
    <location>
        <begin position="387"/>
        <end position="409"/>
    </location>
</feature>
<evidence type="ECO:0000256" key="2">
    <source>
        <dbReference type="ARBA" id="ARBA00022737"/>
    </source>
</evidence>
<dbReference type="CDD" id="cd12087">
    <property type="entry name" value="TM_EGFR-like"/>
    <property type="match status" value="1"/>
</dbReference>
<evidence type="ECO:0000313" key="7">
    <source>
        <dbReference type="Proteomes" id="UP001209540"/>
    </source>
</evidence>
<dbReference type="PANTHER" id="PTHR46461:SF1">
    <property type="entry name" value="KELCH DOMAIN-CONTAINING PROTEIN 3"/>
    <property type="match status" value="1"/>
</dbReference>
<dbReference type="GO" id="GO:0003682">
    <property type="term" value="F:chromatin binding"/>
    <property type="evidence" value="ECO:0007669"/>
    <property type="project" value="InterPro"/>
</dbReference>
<accession>A0AAD5KA52</accession>
<dbReference type="Proteomes" id="UP001209540">
    <property type="component" value="Unassembled WGS sequence"/>
</dbReference>
<evidence type="ECO:0000256" key="1">
    <source>
        <dbReference type="ARBA" id="ARBA00022441"/>
    </source>
</evidence>
<feature type="region of interest" description="Disordered" evidence="3">
    <location>
        <begin position="417"/>
        <end position="442"/>
    </location>
</feature>